<dbReference type="Pfam" id="PF04854">
    <property type="entry name" value="DUF624"/>
    <property type="match status" value="1"/>
</dbReference>
<feature type="transmembrane region" description="Helical" evidence="1">
    <location>
        <begin position="180"/>
        <end position="197"/>
    </location>
</feature>
<proteinExistence type="predicted"/>
<dbReference type="InterPro" id="IPR006938">
    <property type="entry name" value="DUF624"/>
</dbReference>
<dbReference type="AlphaFoldDB" id="A0AAW7TDT1"/>
<gene>
    <name evidence="2" type="ORF">NBU54_04480</name>
</gene>
<keyword evidence="1" id="KW-0812">Transmembrane</keyword>
<organism evidence="2 3">
    <name type="scientific">Anoxybacillus gonensis</name>
    <dbReference type="NCBI Taxonomy" id="198467"/>
    <lineage>
        <taxon>Bacteria</taxon>
        <taxon>Bacillati</taxon>
        <taxon>Bacillota</taxon>
        <taxon>Bacilli</taxon>
        <taxon>Bacillales</taxon>
        <taxon>Anoxybacillaceae</taxon>
        <taxon>Anoxybacillus</taxon>
    </lineage>
</organism>
<name>A0AAW7TDT1_9BACL</name>
<feature type="transmembrane region" description="Helical" evidence="1">
    <location>
        <begin position="149"/>
        <end position="174"/>
    </location>
</feature>
<sequence length="208" mass="23787">MKGQLYWEEGKLFRLCEWGMRLAYVNVLWFFFTFAGLVVAGIAPSSISLFTVMRKWLTGQEDIPVFQTFFSTYKKEFWRTNAIGFVLGTGAGVLFLDFLFMTYTKGILSLILLAFLLMITMFYFIVCLYIFPVYVHYHLRVVDYIKHSFFIGIANPATTLTLTISVILIGMLFLSIPALIPFYGASLCSLIVMKGALKCFRKIEGKLS</sequence>
<dbReference type="EMBL" id="JAMOGB010000003">
    <property type="protein sequence ID" value="MDO0876938.1"/>
    <property type="molecule type" value="Genomic_DNA"/>
</dbReference>
<dbReference type="Proteomes" id="UP001176117">
    <property type="component" value="Unassembled WGS sequence"/>
</dbReference>
<keyword evidence="3" id="KW-1185">Reference proteome</keyword>
<protein>
    <submittedName>
        <fullName evidence="2">YesL family protein</fullName>
    </submittedName>
</protein>
<keyword evidence="1" id="KW-1133">Transmembrane helix</keyword>
<dbReference type="KEGG" id="agn:AFK25_11405"/>
<feature type="transmembrane region" description="Helical" evidence="1">
    <location>
        <begin position="107"/>
        <end position="137"/>
    </location>
</feature>
<comment type="caution">
    <text evidence="2">The sequence shown here is derived from an EMBL/GenBank/DDBJ whole genome shotgun (WGS) entry which is preliminary data.</text>
</comment>
<evidence type="ECO:0000313" key="3">
    <source>
        <dbReference type="Proteomes" id="UP001176117"/>
    </source>
</evidence>
<evidence type="ECO:0000256" key="1">
    <source>
        <dbReference type="SAM" id="Phobius"/>
    </source>
</evidence>
<dbReference type="RefSeq" id="WP_035065413.1">
    <property type="nucleotide sequence ID" value="NZ_CP012152.1"/>
</dbReference>
<accession>A0AAW7TDT1</accession>
<reference evidence="2" key="1">
    <citation type="submission" date="2022-05" db="EMBL/GenBank/DDBJ databases">
        <title>Genome-based reclassification of Anoxybacillus salavatliensis Cihan et al. as a later heterotypic synonym of Anoxybacillus gonensis Belduz et al. 2003.</title>
        <authorList>
            <person name="Inan Bektas K."/>
            <person name="Guler H.I."/>
            <person name="Belduz A.O."/>
            <person name="Canakci S."/>
        </authorList>
    </citation>
    <scope>NUCLEOTIDE SEQUENCE</scope>
    <source>
        <strain evidence="2">NCIMB 13933</strain>
    </source>
</reference>
<feature type="transmembrane region" description="Helical" evidence="1">
    <location>
        <begin position="82"/>
        <end position="101"/>
    </location>
</feature>
<keyword evidence="1" id="KW-0472">Membrane</keyword>
<evidence type="ECO:0000313" key="2">
    <source>
        <dbReference type="EMBL" id="MDO0876938.1"/>
    </source>
</evidence>
<feature type="transmembrane region" description="Helical" evidence="1">
    <location>
        <begin position="27"/>
        <end position="50"/>
    </location>
</feature>